<name>A0A3A3G4U2_9BURK</name>
<dbReference type="Proteomes" id="UP000266327">
    <property type="component" value="Unassembled WGS sequence"/>
</dbReference>
<evidence type="ECO:0000313" key="5">
    <source>
        <dbReference type="EMBL" id="RJG02834.1"/>
    </source>
</evidence>
<dbReference type="EMBL" id="QYUQ01000002">
    <property type="protein sequence ID" value="RJG02834.1"/>
    <property type="molecule type" value="Genomic_DNA"/>
</dbReference>
<dbReference type="PIRSF" id="PIRSF028756">
    <property type="entry name" value="PPK2_prd"/>
    <property type="match status" value="1"/>
</dbReference>
<dbReference type="GO" id="GO:0006797">
    <property type="term" value="P:polyphosphate metabolic process"/>
    <property type="evidence" value="ECO:0007669"/>
    <property type="project" value="InterPro"/>
</dbReference>
<evidence type="ECO:0000313" key="6">
    <source>
        <dbReference type="Proteomes" id="UP000266327"/>
    </source>
</evidence>
<evidence type="ECO:0000259" key="4">
    <source>
        <dbReference type="Pfam" id="PF03976"/>
    </source>
</evidence>
<dbReference type="InterPro" id="IPR016898">
    <property type="entry name" value="Polyphosphate_phosphotransfera"/>
</dbReference>
<dbReference type="OrthoDB" id="9775224at2"/>
<dbReference type="InterPro" id="IPR022488">
    <property type="entry name" value="PPK2-related"/>
</dbReference>
<dbReference type="NCBIfam" id="TIGR03709">
    <property type="entry name" value="PPK2_rel_1"/>
    <property type="match status" value="1"/>
</dbReference>
<dbReference type="Gene3D" id="3.40.50.300">
    <property type="entry name" value="P-loop containing nucleotide triphosphate hydrolases"/>
    <property type="match status" value="1"/>
</dbReference>
<dbReference type="InterPro" id="IPR022300">
    <property type="entry name" value="PPK2-rel_1"/>
</dbReference>
<keyword evidence="6" id="KW-1185">Reference proteome</keyword>
<keyword evidence="3 5" id="KW-0418">Kinase</keyword>
<dbReference type="Pfam" id="PF03976">
    <property type="entry name" value="PPK2"/>
    <property type="match status" value="1"/>
</dbReference>
<comment type="caution">
    <text evidence="5">The sequence shown here is derived from an EMBL/GenBank/DDBJ whole genome shotgun (WGS) entry which is preliminary data.</text>
</comment>
<evidence type="ECO:0000256" key="2">
    <source>
        <dbReference type="ARBA" id="ARBA00022679"/>
    </source>
</evidence>
<proteinExistence type="inferred from homology"/>
<evidence type="ECO:0000256" key="1">
    <source>
        <dbReference type="ARBA" id="ARBA00009924"/>
    </source>
</evidence>
<dbReference type="AlphaFoldDB" id="A0A3A3G4U2"/>
<protein>
    <submittedName>
        <fullName evidence="5">Polyphosphate kinase 2 family protein</fullName>
    </submittedName>
</protein>
<comment type="similarity">
    <text evidence="1">Belongs to the polyphosphate kinase 2 (PPK2) family. Class I subfamily.</text>
</comment>
<reference evidence="6" key="1">
    <citation type="submission" date="2018-09" db="EMBL/GenBank/DDBJ databases">
        <authorList>
            <person name="Zhu H."/>
        </authorList>
    </citation>
    <scope>NUCLEOTIDE SEQUENCE [LARGE SCALE GENOMIC DNA]</scope>
    <source>
        <strain evidence="6">K1S02-23</strain>
    </source>
</reference>
<evidence type="ECO:0000256" key="3">
    <source>
        <dbReference type="ARBA" id="ARBA00022777"/>
    </source>
</evidence>
<accession>A0A3A3G4U2</accession>
<dbReference type="SUPFAM" id="SSF52540">
    <property type="entry name" value="P-loop containing nucleoside triphosphate hydrolases"/>
    <property type="match status" value="1"/>
</dbReference>
<dbReference type="InterPro" id="IPR027417">
    <property type="entry name" value="P-loop_NTPase"/>
</dbReference>
<sequence length="289" mass="33528">MTHDTLSCAKQASRFHRKGHSVNAQQLLRAKLPLKLKETAANDKPLSGDDKAADLSRTAELAEQISAWQDIFYAEDRRKLLVILQGMDTSGKDGTVRGVFHRLDPLGVRTVSFKSPSVTERAHDYLWRVHREVPAQRELVIFNRSHYEDVLYPAVHGQIDARECKRRYQHIKEFERMLSETGTVLLKFFLHISRDEQKQRLAERLADPEKHWKVDLNDLEERKYWDDYQNLYEKAITETDTDDAPWYVIPADSKSHRNLAIASVVAETMQGMKLAYPPPNPDYFKVQVK</sequence>
<keyword evidence="2" id="KW-0808">Transferase</keyword>
<gene>
    <name evidence="5" type="ORF">D3878_15645</name>
</gene>
<feature type="domain" description="Polyphosphate kinase-2-related" evidence="4">
    <location>
        <begin position="50"/>
        <end position="273"/>
    </location>
</feature>
<dbReference type="PANTHER" id="PTHR34383:SF3">
    <property type="entry name" value="POLYPHOSPHATE:AMP PHOSPHOTRANSFERASE"/>
    <property type="match status" value="1"/>
</dbReference>
<organism evidence="5 6">
    <name type="scientific">Noviherbaspirillum sedimenti</name>
    <dbReference type="NCBI Taxonomy" id="2320865"/>
    <lineage>
        <taxon>Bacteria</taxon>
        <taxon>Pseudomonadati</taxon>
        <taxon>Pseudomonadota</taxon>
        <taxon>Betaproteobacteria</taxon>
        <taxon>Burkholderiales</taxon>
        <taxon>Oxalobacteraceae</taxon>
        <taxon>Noviherbaspirillum</taxon>
    </lineage>
</organism>
<dbReference type="PANTHER" id="PTHR34383">
    <property type="entry name" value="POLYPHOSPHATE:AMP PHOSPHOTRANSFERASE-RELATED"/>
    <property type="match status" value="1"/>
</dbReference>
<dbReference type="GO" id="GO:0008976">
    <property type="term" value="F:polyphosphate kinase activity"/>
    <property type="evidence" value="ECO:0007669"/>
    <property type="project" value="InterPro"/>
</dbReference>